<evidence type="ECO:0000313" key="3">
    <source>
        <dbReference type="Proteomes" id="UP000002009"/>
    </source>
</evidence>
<dbReference type="InParanoid" id="C1E1V0"/>
<dbReference type="Proteomes" id="UP000002009">
    <property type="component" value="Chromosome 3"/>
</dbReference>
<dbReference type="OrthoDB" id="10632534at2759"/>
<evidence type="ECO:0000313" key="2">
    <source>
        <dbReference type="EMBL" id="ACO62232.1"/>
    </source>
</evidence>
<feature type="compositionally biased region" description="Gly residues" evidence="1">
    <location>
        <begin position="152"/>
        <end position="161"/>
    </location>
</feature>
<evidence type="ECO:0000256" key="1">
    <source>
        <dbReference type="SAM" id="MobiDB-lite"/>
    </source>
</evidence>
<reference evidence="2 3" key="1">
    <citation type="journal article" date="2009" name="Science">
        <title>Green evolution and dynamic adaptations revealed by genomes of the marine picoeukaryotes Micromonas.</title>
        <authorList>
            <person name="Worden A.Z."/>
            <person name="Lee J.H."/>
            <person name="Mock T."/>
            <person name="Rouze P."/>
            <person name="Simmons M.P."/>
            <person name="Aerts A.L."/>
            <person name="Allen A.E."/>
            <person name="Cuvelier M.L."/>
            <person name="Derelle E."/>
            <person name="Everett M.V."/>
            <person name="Foulon E."/>
            <person name="Grimwood J."/>
            <person name="Gundlach H."/>
            <person name="Henrissat B."/>
            <person name="Napoli C."/>
            <person name="McDonald S.M."/>
            <person name="Parker M.S."/>
            <person name="Rombauts S."/>
            <person name="Salamov A."/>
            <person name="Von Dassow P."/>
            <person name="Badger J.H."/>
            <person name="Coutinho P.M."/>
            <person name="Demir E."/>
            <person name="Dubchak I."/>
            <person name="Gentemann C."/>
            <person name="Eikrem W."/>
            <person name="Gready J.E."/>
            <person name="John U."/>
            <person name="Lanier W."/>
            <person name="Lindquist E.A."/>
            <person name="Lucas S."/>
            <person name="Mayer K.F."/>
            <person name="Moreau H."/>
            <person name="Not F."/>
            <person name="Otillar R."/>
            <person name="Panaud O."/>
            <person name="Pangilinan J."/>
            <person name="Paulsen I."/>
            <person name="Piegu B."/>
            <person name="Poliakov A."/>
            <person name="Robbens S."/>
            <person name="Schmutz J."/>
            <person name="Toulza E."/>
            <person name="Wyss T."/>
            <person name="Zelensky A."/>
            <person name="Zhou K."/>
            <person name="Armbrust E.V."/>
            <person name="Bhattacharya D."/>
            <person name="Goodenough U.W."/>
            <person name="Van de Peer Y."/>
            <person name="Grigoriev I.V."/>
        </authorList>
    </citation>
    <scope>NUCLEOTIDE SEQUENCE [LARGE SCALE GENOMIC DNA]</scope>
    <source>
        <strain evidence="3">RCC299 / NOUM17</strain>
    </source>
</reference>
<feature type="region of interest" description="Disordered" evidence="1">
    <location>
        <begin position="15"/>
        <end position="207"/>
    </location>
</feature>
<dbReference type="OMA" id="YDPDANQ"/>
<dbReference type="KEGG" id="mis:MICPUN_107924"/>
<accession>C1E1V0</accession>
<keyword evidence="3" id="KW-1185">Reference proteome</keyword>
<name>C1E1V0_MICCC</name>
<gene>
    <name evidence="2" type="ORF">MICPUN_107924</name>
</gene>
<feature type="compositionally biased region" description="Low complexity" evidence="1">
    <location>
        <begin position="97"/>
        <end position="131"/>
    </location>
</feature>
<dbReference type="GeneID" id="8242163"/>
<organism evidence="2 3">
    <name type="scientific">Micromonas commoda (strain RCC299 / NOUM17 / CCMP2709)</name>
    <name type="common">Picoplanktonic green alga</name>
    <dbReference type="NCBI Taxonomy" id="296587"/>
    <lineage>
        <taxon>Eukaryota</taxon>
        <taxon>Viridiplantae</taxon>
        <taxon>Chlorophyta</taxon>
        <taxon>Mamiellophyceae</taxon>
        <taxon>Mamiellales</taxon>
        <taxon>Mamiellaceae</taxon>
        <taxon>Micromonas</taxon>
    </lineage>
</organism>
<sequence length="207" mass="21521">MQAITSLFTVKPVTRRPKVAKRGSLQVVAHGGVGGSGGTQYPGKDKPYGSDQAPWKKKLILHDDDQADPEANQRSGQRWTPPPPKQESFAAAAPAQSTSSWDSPSSGSGGSSNAYSWDSGGSSSYSSAGSAKGRPTHYDPDQYDPDANQRGYMGGGGGGGYSAPKPSYGGSTGGGYAAAKPQRVTRGSDGVTYDPDQYDPDANQRSR</sequence>
<protein>
    <submittedName>
        <fullName evidence="2">Uncharacterized protein</fullName>
    </submittedName>
</protein>
<proteinExistence type="predicted"/>
<dbReference type="AlphaFoldDB" id="C1E1V0"/>
<feature type="compositionally biased region" description="Gly residues" evidence="1">
    <location>
        <begin position="31"/>
        <end position="40"/>
    </location>
</feature>
<dbReference type="EMBL" id="CP001324">
    <property type="protein sequence ID" value="ACO62232.1"/>
    <property type="molecule type" value="Genomic_DNA"/>
</dbReference>
<dbReference type="RefSeq" id="XP_002500974.1">
    <property type="nucleotide sequence ID" value="XM_002500928.1"/>
</dbReference>